<accession>A0A9X1RVP0</accession>
<dbReference type="RefSeq" id="WP_229337256.1">
    <property type="nucleotide sequence ID" value="NZ_JAJBZG010000001.1"/>
</dbReference>
<protein>
    <submittedName>
        <fullName evidence="1">Uncharacterized protein</fullName>
    </submittedName>
</protein>
<reference evidence="1" key="1">
    <citation type="submission" date="2021-10" db="EMBL/GenBank/DDBJ databases">
        <title>Gramella sp. ASW11-100T, isolated from marine sediment.</title>
        <authorList>
            <person name="Xia C."/>
        </authorList>
    </citation>
    <scope>NUCLEOTIDE SEQUENCE</scope>
    <source>
        <strain evidence="1">ASW11-100</strain>
    </source>
</reference>
<dbReference type="Proteomes" id="UP001139414">
    <property type="component" value="Unassembled WGS sequence"/>
</dbReference>
<evidence type="ECO:0000313" key="1">
    <source>
        <dbReference type="EMBL" id="MCB7479842.1"/>
    </source>
</evidence>
<dbReference type="EMBL" id="JAJBZG010000001">
    <property type="protein sequence ID" value="MCB7479842.1"/>
    <property type="molecule type" value="Genomic_DNA"/>
</dbReference>
<sequence>MKVYILLIFVSTTFFTQAQKKDTLYFKYDKHYILFSNDFENYSYKQFEQETIENIKWTGTEGYFLLKKLDTLYNLKPDKVHSLKGYVERREFYYPGKYSRTVNRKLLKNELFNKYIIFIVDKNSYIKIRQSPYENFYNSYYPIKFSSEKLITKPLRDTVFIKYDEEILSREKNPNENEFYYLIDVFSDKSSATYFSEKEIYPNLESKKIQSLKEIINEIRKYNDGNRLRGSDLFDYFSNAGYKIFIVKESICYKVEINGWIE</sequence>
<organism evidence="1 2">
    <name type="scientific">Christiangramia sediminis</name>
    <dbReference type="NCBI Taxonomy" id="2881336"/>
    <lineage>
        <taxon>Bacteria</taxon>
        <taxon>Pseudomonadati</taxon>
        <taxon>Bacteroidota</taxon>
        <taxon>Flavobacteriia</taxon>
        <taxon>Flavobacteriales</taxon>
        <taxon>Flavobacteriaceae</taxon>
        <taxon>Christiangramia</taxon>
    </lineage>
</organism>
<gene>
    <name evidence="1" type="ORF">LGQ90_01085</name>
</gene>
<dbReference type="AlphaFoldDB" id="A0A9X1RVP0"/>
<proteinExistence type="predicted"/>
<evidence type="ECO:0000313" key="2">
    <source>
        <dbReference type="Proteomes" id="UP001139414"/>
    </source>
</evidence>
<keyword evidence="2" id="KW-1185">Reference proteome</keyword>
<name>A0A9X1RVP0_9FLAO</name>
<comment type="caution">
    <text evidence="1">The sequence shown here is derived from an EMBL/GenBank/DDBJ whole genome shotgun (WGS) entry which is preliminary data.</text>
</comment>